<keyword evidence="1" id="KW-0812">Transmembrane</keyword>
<dbReference type="SUPFAM" id="SSF48452">
    <property type="entry name" value="TPR-like"/>
    <property type="match status" value="1"/>
</dbReference>
<dbReference type="RefSeq" id="WP_205132512.1">
    <property type="nucleotide sequence ID" value="NZ_JACSNT010000001.1"/>
</dbReference>
<gene>
    <name evidence="2" type="ORF">H9X83_00145</name>
</gene>
<dbReference type="EMBL" id="JACSNV010000001">
    <property type="protein sequence ID" value="MBM6876572.1"/>
    <property type="molecule type" value="Genomic_DNA"/>
</dbReference>
<comment type="caution">
    <text evidence="2">The sequence shown here is derived from an EMBL/GenBank/DDBJ whole genome shotgun (WGS) entry which is preliminary data.</text>
</comment>
<keyword evidence="1" id="KW-0472">Membrane</keyword>
<keyword evidence="1" id="KW-1133">Transmembrane helix</keyword>
<dbReference type="Gene3D" id="1.25.40.10">
    <property type="entry name" value="Tetratricopeptide repeat domain"/>
    <property type="match status" value="1"/>
</dbReference>
<organism evidence="2 3">
    <name type="scientific">Anaerotignum lactatifermentans</name>
    <dbReference type="NCBI Taxonomy" id="160404"/>
    <lineage>
        <taxon>Bacteria</taxon>
        <taxon>Bacillati</taxon>
        <taxon>Bacillota</taxon>
        <taxon>Clostridia</taxon>
        <taxon>Lachnospirales</taxon>
        <taxon>Anaerotignaceae</taxon>
        <taxon>Anaerotignum</taxon>
    </lineage>
</organism>
<feature type="transmembrane region" description="Helical" evidence="1">
    <location>
        <begin position="7"/>
        <end position="25"/>
    </location>
</feature>
<accession>A0ABS2G6T4</accession>
<dbReference type="Proteomes" id="UP000729290">
    <property type="component" value="Unassembled WGS sequence"/>
</dbReference>
<evidence type="ECO:0000313" key="2">
    <source>
        <dbReference type="EMBL" id="MBM6876572.1"/>
    </source>
</evidence>
<dbReference type="InterPro" id="IPR011990">
    <property type="entry name" value="TPR-like_helical_dom_sf"/>
</dbReference>
<reference evidence="2 3" key="1">
    <citation type="journal article" date="2021" name="Sci. Rep.">
        <title>The distribution of antibiotic resistance genes in chicken gut microbiota commensals.</title>
        <authorList>
            <person name="Juricova H."/>
            <person name="Matiasovicova J."/>
            <person name="Kubasova T."/>
            <person name="Cejkova D."/>
            <person name="Rychlik I."/>
        </authorList>
    </citation>
    <scope>NUCLEOTIDE SEQUENCE [LARGE SCALE GENOMIC DNA]</scope>
    <source>
        <strain evidence="2 3">An431b</strain>
    </source>
</reference>
<feature type="transmembrane region" description="Helical" evidence="1">
    <location>
        <begin position="31"/>
        <end position="50"/>
    </location>
</feature>
<evidence type="ECO:0008006" key="4">
    <source>
        <dbReference type="Google" id="ProtNLM"/>
    </source>
</evidence>
<protein>
    <recommendedName>
        <fullName evidence="4">Tetratricopeptide repeat protein</fullName>
    </recommendedName>
</protein>
<evidence type="ECO:0000313" key="3">
    <source>
        <dbReference type="Proteomes" id="UP000729290"/>
    </source>
</evidence>
<keyword evidence="3" id="KW-1185">Reference proteome</keyword>
<evidence type="ECO:0000256" key="1">
    <source>
        <dbReference type="SAM" id="Phobius"/>
    </source>
</evidence>
<name>A0ABS2G6T4_9FIRM</name>
<proteinExistence type="predicted"/>
<sequence length="219" mass="25118">MKAKKIYGAALFIFIVAIIVLESMGNMGDEMWMFYGIVIALFFVIGINVNRKSLDELAGKLEALENIRLEDPDTYLVEMEQYYQKEKNTGKVMEARLMTNIGSGYMAKGDYETAKDKLLTVPEKGLKGEVAQTYYTRLAMTLFHLDKDDAARKLLSLKEDHLTLARQNPKLSVEYHILQVMRYATDGRKKDAREYLENHPEIAETPGHDADVKLMRRKL</sequence>